<protein>
    <submittedName>
        <fullName evidence="1">Uncharacterized protein</fullName>
    </submittedName>
</protein>
<dbReference type="RefSeq" id="WP_013331965.1">
    <property type="nucleotide sequence ID" value="NZ_CP087224.1"/>
</dbReference>
<dbReference type="GeneID" id="91009501"/>
<comment type="caution">
    <text evidence="1">The sequence shown here is derived from an EMBL/GenBank/DDBJ whole genome shotgun (WGS) entry which is preliminary data.</text>
</comment>
<dbReference type="InterPro" id="IPR046493">
    <property type="entry name" value="DUF6586"/>
</dbReference>
<name>A0A1B8P3N1_HALEL</name>
<reference evidence="1 2" key="1">
    <citation type="submission" date="2016-06" db="EMBL/GenBank/DDBJ databases">
        <title>Genome sequence of halotolerant plant growth promoting strain of Halomonas elongata HEK1 isolated from salterns of Rann of Kutch, Gujarat, India.</title>
        <authorList>
            <person name="Gaba S."/>
            <person name="Singh R.N."/>
            <person name="Abrol S."/>
            <person name="Kaushik R."/>
            <person name="Saxena A.K."/>
        </authorList>
    </citation>
    <scope>NUCLEOTIDE SEQUENCE [LARGE SCALE GENOMIC DNA]</scope>
    <source>
        <strain evidence="1 2">HEK1</strain>
    </source>
</reference>
<accession>A0A1B8P3N1</accession>
<dbReference type="OMA" id="RTNQLLY"/>
<dbReference type="EMBL" id="MAJD01000001">
    <property type="protein sequence ID" value="OBX36874.1"/>
    <property type="molecule type" value="Genomic_DNA"/>
</dbReference>
<dbReference type="Pfam" id="PF20227">
    <property type="entry name" value="DUF6586"/>
    <property type="match status" value="1"/>
</dbReference>
<dbReference type="PATRIC" id="fig|2746.7.peg.1258"/>
<sequence>MTPRARTNQLLYQAELLLAVAPGDDEHAEARRMAAEEGALALLELALASLVQELTELTEHALPADGDWRRLLLSDEVRLAELERLRGLAERPDSWLARLLVRIEALRSSDGVARRSGGAAQGLIAVGGADDLGAELFDCLREAKREIGALRQTNEEW</sequence>
<proteinExistence type="predicted"/>
<organism evidence="1 2">
    <name type="scientific">Halomonas elongata</name>
    <dbReference type="NCBI Taxonomy" id="2746"/>
    <lineage>
        <taxon>Bacteria</taxon>
        <taxon>Pseudomonadati</taxon>
        <taxon>Pseudomonadota</taxon>
        <taxon>Gammaproteobacteria</taxon>
        <taxon>Oceanospirillales</taxon>
        <taxon>Halomonadaceae</taxon>
        <taxon>Halomonas</taxon>
    </lineage>
</organism>
<dbReference type="Proteomes" id="UP000092504">
    <property type="component" value="Unassembled WGS sequence"/>
</dbReference>
<gene>
    <name evidence="1" type="ORF">A8U91_01221</name>
</gene>
<evidence type="ECO:0000313" key="1">
    <source>
        <dbReference type="EMBL" id="OBX36874.1"/>
    </source>
</evidence>
<evidence type="ECO:0000313" key="2">
    <source>
        <dbReference type="Proteomes" id="UP000092504"/>
    </source>
</evidence>
<dbReference type="AlphaFoldDB" id="A0A1B8P3N1"/>